<keyword evidence="3 7" id="KW-0378">Hydrolase</keyword>
<organism evidence="7 9">
    <name type="scientific">Streptomyces koyangensis</name>
    <dbReference type="NCBI Taxonomy" id="188770"/>
    <lineage>
        <taxon>Bacteria</taxon>
        <taxon>Bacillati</taxon>
        <taxon>Actinomycetota</taxon>
        <taxon>Actinomycetes</taxon>
        <taxon>Kitasatosporales</taxon>
        <taxon>Streptomycetaceae</taxon>
        <taxon>Streptomyces</taxon>
        <taxon>Streptomyces aurantiacus group</taxon>
    </lineage>
</organism>
<reference evidence="7 9" key="1">
    <citation type="submission" date="2018-08" db="EMBL/GenBank/DDBJ databases">
        <authorList>
            <person name="Ferrada E.E."/>
            <person name="Latorre B.A."/>
        </authorList>
    </citation>
    <scope>NUCLEOTIDE SEQUENCE [LARGE SCALE GENOMIC DNA]</scope>
    <source>
        <strain evidence="7 9">VK-A60T</strain>
    </source>
</reference>
<dbReference type="InterPro" id="IPR006385">
    <property type="entry name" value="HAD_hydro_SerB1"/>
</dbReference>
<evidence type="ECO:0000256" key="2">
    <source>
        <dbReference type="ARBA" id="ARBA00022723"/>
    </source>
</evidence>
<comment type="similarity">
    <text evidence="1">Belongs to the HAD-like hydrolase superfamily. SerB family.</text>
</comment>
<feature type="compositionally biased region" description="Low complexity" evidence="5">
    <location>
        <begin position="274"/>
        <end position="288"/>
    </location>
</feature>
<reference evidence="8 10" key="2">
    <citation type="submission" date="2020-03" db="EMBL/GenBank/DDBJ databases">
        <title>Genome mining and metabolic profiling illuminate the polycyclic tetramate macrolactams from Streptomyces koyangensis SCSIO 5802.</title>
        <authorList>
            <person name="Ding W."/>
        </authorList>
    </citation>
    <scope>NUCLEOTIDE SEQUENCE [LARGE SCALE GENOMIC DNA]</scope>
    <source>
        <strain evidence="8 10">SCSIO 5802</strain>
    </source>
</reference>
<protein>
    <submittedName>
        <fullName evidence="7">HAD-IB family hydrolase</fullName>
    </submittedName>
</protein>
<feature type="transmembrane region" description="Helical" evidence="6">
    <location>
        <begin position="249"/>
        <end position="270"/>
    </location>
</feature>
<evidence type="ECO:0000313" key="9">
    <source>
        <dbReference type="Proteomes" id="UP000259636"/>
    </source>
</evidence>
<dbReference type="NCBIfam" id="TIGR01490">
    <property type="entry name" value="HAD-SF-IB-hyp1"/>
    <property type="match status" value="1"/>
</dbReference>
<dbReference type="AlphaFoldDB" id="A0A385DCU6"/>
<dbReference type="InterPro" id="IPR050582">
    <property type="entry name" value="HAD-like_SerB"/>
</dbReference>
<evidence type="ECO:0000313" key="8">
    <source>
        <dbReference type="EMBL" id="QRF03141.1"/>
    </source>
</evidence>
<dbReference type="PANTHER" id="PTHR43344:SF13">
    <property type="entry name" value="PHOSPHATASE RV3661-RELATED"/>
    <property type="match status" value="1"/>
</dbReference>
<evidence type="ECO:0000256" key="1">
    <source>
        <dbReference type="ARBA" id="ARBA00009184"/>
    </source>
</evidence>
<evidence type="ECO:0000313" key="10">
    <source>
        <dbReference type="Proteomes" id="UP000596311"/>
    </source>
</evidence>
<dbReference type="PANTHER" id="PTHR43344">
    <property type="entry name" value="PHOSPHOSERINE PHOSPHATASE"/>
    <property type="match status" value="1"/>
</dbReference>
<evidence type="ECO:0000313" key="7">
    <source>
        <dbReference type="EMBL" id="AXQ56282.1"/>
    </source>
</evidence>
<dbReference type="FunFam" id="3.40.50.1000:FF:000025">
    <property type="entry name" value="HAD hydrolase, family IB"/>
    <property type="match status" value="1"/>
</dbReference>
<evidence type="ECO:0000256" key="4">
    <source>
        <dbReference type="ARBA" id="ARBA00022842"/>
    </source>
</evidence>
<dbReference type="FunFam" id="1.20.1440.100:FF:000001">
    <property type="entry name" value="Inhibition of morphological differentiation protein"/>
    <property type="match status" value="1"/>
</dbReference>
<dbReference type="NCBIfam" id="TIGR01488">
    <property type="entry name" value="HAD-SF-IB"/>
    <property type="match status" value="1"/>
</dbReference>
<dbReference type="GO" id="GO:0046872">
    <property type="term" value="F:metal ion binding"/>
    <property type="evidence" value="ECO:0007669"/>
    <property type="project" value="UniProtKB-KW"/>
</dbReference>
<dbReference type="Gene3D" id="1.20.1440.100">
    <property type="entry name" value="SG protein - dephosphorylation function"/>
    <property type="match status" value="1"/>
</dbReference>
<dbReference type="KEGG" id="sky:D0C37_17905"/>
<gene>
    <name evidence="7" type="ORF">D0C37_17905</name>
    <name evidence="8" type="ORF">G9U55_13635</name>
</gene>
<proteinExistence type="inferred from homology"/>
<dbReference type="RefSeq" id="WP_101277372.1">
    <property type="nucleotide sequence ID" value="NZ_CP031742.1"/>
</dbReference>
<dbReference type="Pfam" id="PF12710">
    <property type="entry name" value="HAD"/>
    <property type="match status" value="1"/>
</dbReference>
<evidence type="ECO:0000256" key="5">
    <source>
        <dbReference type="SAM" id="MobiDB-lite"/>
    </source>
</evidence>
<dbReference type="InterPro" id="IPR036412">
    <property type="entry name" value="HAD-like_sf"/>
</dbReference>
<dbReference type="EMBL" id="CP049945">
    <property type="protein sequence ID" value="QRF03141.1"/>
    <property type="molecule type" value="Genomic_DNA"/>
</dbReference>
<dbReference type="Proteomes" id="UP000596311">
    <property type="component" value="Chromosome"/>
</dbReference>
<dbReference type="GeneID" id="300116037"/>
<keyword evidence="6" id="KW-0472">Membrane</keyword>
<keyword evidence="4" id="KW-0460">Magnesium</keyword>
<feature type="region of interest" description="Disordered" evidence="5">
    <location>
        <begin position="274"/>
        <end position="297"/>
    </location>
</feature>
<accession>A0A385DCU6</accession>
<evidence type="ECO:0000256" key="3">
    <source>
        <dbReference type="ARBA" id="ARBA00022801"/>
    </source>
</evidence>
<keyword evidence="6" id="KW-0812">Transmembrane</keyword>
<dbReference type="EMBL" id="CP031742">
    <property type="protein sequence ID" value="AXQ56282.1"/>
    <property type="molecule type" value="Genomic_DNA"/>
</dbReference>
<keyword evidence="6" id="KW-1133">Transmembrane helix</keyword>
<evidence type="ECO:0000256" key="6">
    <source>
        <dbReference type="SAM" id="Phobius"/>
    </source>
</evidence>
<dbReference type="SUPFAM" id="SSF56784">
    <property type="entry name" value="HAD-like"/>
    <property type="match status" value="1"/>
</dbReference>
<dbReference type="Gene3D" id="3.40.50.1000">
    <property type="entry name" value="HAD superfamily/HAD-like"/>
    <property type="match status" value="1"/>
</dbReference>
<keyword evidence="10" id="KW-1185">Reference proteome</keyword>
<dbReference type="Proteomes" id="UP000259636">
    <property type="component" value="Chromosome"/>
</dbReference>
<dbReference type="GO" id="GO:0016787">
    <property type="term" value="F:hydrolase activity"/>
    <property type="evidence" value="ECO:0007669"/>
    <property type="project" value="UniProtKB-KW"/>
</dbReference>
<dbReference type="InterPro" id="IPR023214">
    <property type="entry name" value="HAD_sf"/>
</dbReference>
<name>A0A385DCU6_9ACTN</name>
<dbReference type="CDD" id="cd02612">
    <property type="entry name" value="HAD_PGPPase"/>
    <property type="match status" value="1"/>
</dbReference>
<keyword evidence="2" id="KW-0479">Metal-binding</keyword>
<sequence>MLDPVENRSLPRTAAFFDLDKTVIAKSSTLTFSKSFYQGGLINRRAVLRTAYTQFVFLAGGADHDQMERMRAYLSSLCRGWNVQQVKEIVAETLHDLIDPIIYDEAASLIEEHHAAGRDVVIVSTSGAEVVEPIGELLGADRVVATRMVVGEDGCYTGDVEYYAYGPTKAEAVRELAESEGYDLARCYAYSDSATDVPMLEAVGHPHAVNPDRTLRKEAVAREWPILDFHRPVRLKQRLPSLSRPPRPVLVAAAAVGAAAVTAGVVWLTARSRRSSAAAQRSGRSGSASAGGGVQRK</sequence>